<dbReference type="Proteomes" id="UP000507470">
    <property type="component" value="Unassembled WGS sequence"/>
</dbReference>
<dbReference type="AlphaFoldDB" id="A0A6J8BH77"/>
<keyword evidence="2" id="KW-1185">Reference proteome</keyword>
<dbReference type="PANTHER" id="PTHR33332">
    <property type="entry name" value="REVERSE TRANSCRIPTASE DOMAIN-CONTAINING PROTEIN"/>
    <property type="match status" value="1"/>
</dbReference>
<protein>
    <recommendedName>
        <fullName evidence="3">Reverse transcriptase domain-containing protein</fullName>
    </recommendedName>
</protein>
<accession>A0A6J8BH77</accession>
<evidence type="ECO:0000313" key="1">
    <source>
        <dbReference type="EMBL" id="CAC5382530.1"/>
    </source>
</evidence>
<name>A0A6J8BH77_MYTCO</name>
<reference evidence="1 2" key="1">
    <citation type="submission" date="2020-06" db="EMBL/GenBank/DDBJ databases">
        <authorList>
            <person name="Li R."/>
            <person name="Bekaert M."/>
        </authorList>
    </citation>
    <scope>NUCLEOTIDE SEQUENCE [LARGE SCALE GENOMIC DNA]</scope>
    <source>
        <strain evidence="2">wild</strain>
    </source>
</reference>
<sequence>MPFGNDILINSEDVNTLVTVEVPCSKFVDFVFSTVNVTVCNDSDHDKAEEFIKQKTVQIQEGEIISCNILQSDSNEVPEIYYKDTTIRTGKPKLKYGKCDFVSFTNEWEVIDWKLEFNELDINQMWKVFSDKYLESINKYVPKTYPKPGCMKKPLWMTFDCLCKIKRKKRAWARNLATRRVVDYETYKTLRNQTNDSVHVSKKNFEKFISEKSKTEPKHFRSYIKSKTKSKTTVSNLTKEDRSFTLSNSEKGSVLNKVFASVFTNENDSNIPVFEDKDFDTLLEHFVLSEATVEKHLLTSNISKSIGPDNIHPLIVKNDTKIYAPTAKSDVIQGDLDALYTWSDLWDMKFNVDKCKMMHNGRESSNHVYNMNDTELREVNEEKNLGVLFQNNLKFSQHISSKANKANSILGLINRTFSYLDRFSFMRIYTALVRPHLEYGNTIWYPHLRKDIESVEKVQMRATKLLPARHLNYENRLITLKLPTLAHRRRRGDMIQTFKILKGFGDIPYERFFTVLTSNTRGHSFKFIKPRFLDISLKPSNYSSLVHLRPNLKRQAGRMSWSYFDTKRSIFKLT</sequence>
<dbReference type="EMBL" id="CACVKT020003242">
    <property type="protein sequence ID" value="CAC5382530.1"/>
    <property type="molecule type" value="Genomic_DNA"/>
</dbReference>
<dbReference type="PRINTS" id="PR01345">
    <property type="entry name" value="CERVTRCPTASE"/>
</dbReference>
<organism evidence="1 2">
    <name type="scientific">Mytilus coruscus</name>
    <name type="common">Sea mussel</name>
    <dbReference type="NCBI Taxonomy" id="42192"/>
    <lineage>
        <taxon>Eukaryota</taxon>
        <taxon>Metazoa</taxon>
        <taxon>Spiralia</taxon>
        <taxon>Lophotrochozoa</taxon>
        <taxon>Mollusca</taxon>
        <taxon>Bivalvia</taxon>
        <taxon>Autobranchia</taxon>
        <taxon>Pteriomorphia</taxon>
        <taxon>Mytilida</taxon>
        <taxon>Mytiloidea</taxon>
        <taxon>Mytilidae</taxon>
        <taxon>Mytilinae</taxon>
        <taxon>Mytilus</taxon>
    </lineage>
</organism>
<evidence type="ECO:0008006" key="3">
    <source>
        <dbReference type="Google" id="ProtNLM"/>
    </source>
</evidence>
<evidence type="ECO:0000313" key="2">
    <source>
        <dbReference type="Proteomes" id="UP000507470"/>
    </source>
</evidence>
<dbReference type="OrthoDB" id="6080649at2759"/>
<gene>
    <name evidence="1" type="ORF">MCOR_18351</name>
</gene>
<proteinExistence type="predicted"/>